<name>A0A9D2G7P3_9FIRM</name>
<dbReference type="Pfam" id="PF09826">
    <property type="entry name" value="Beta_propel"/>
    <property type="match status" value="1"/>
</dbReference>
<accession>A0A9D2G7P3</accession>
<feature type="region of interest" description="Disordered" evidence="1">
    <location>
        <begin position="97"/>
        <end position="130"/>
    </location>
</feature>
<evidence type="ECO:0000256" key="2">
    <source>
        <dbReference type="SAM" id="Phobius"/>
    </source>
</evidence>
<reference evidence="3" key="1">
    <citation type="journal article" date="2021" name="PeerJ">
        <title>Extensive microbial diversity within the chicken gut microbiome revealed by metagenomics and culture.</title>
        <authorList>
            <person name="Gilroy R."/>
            <person name="Ravi A."/>
            <person name="Getino M."/>
            <person name="Pursley I."/>
            <person name="Horton D.L."/>
            <person name="Alikhan N.F."/>
            <person name="Baker D."/>
            <person name="Gharbi K."/>
            <person name="Hall N."/>
            <person name="Watson M."/>
            <person name="Adriaenssens E.M."/>
            <person name="Foster-Nyarko E."/>
            <person name="Jarju S."/>
            <person name="Secka A."/>
            <person name="Antonio M."/>
            <person name="Oren A."/>
            <person name="Chaudhuri R.R."/>
            <person name="La Ragione R."/>
            <person name="Hildebrand F."/>
            <person name="Pallen M.J."/>
        </authorList>
    </citation>
    <scope>NUCLEOTIDE SEQUENCE</scope>
    <source>
        <strain evidence="3">CHK196-3914</strain>
    </source>
</reference>
<keyword evidence="2" id="KW-0472">Membrane</keyword>
<feature type="transmembrane region" description="Helical" evidence="2">
    <location>
        <begin position="66"/>
        <end position="88"/>
    </location>
</feature>
<evidence type="ECO:0000256" key="1">
    <source>
        <dbReference type="SAM" id="MobiDB-lite"/>
    </source>
</evidence>
<feature type="compositionally biased region" description="Polar residues" evidence="1">
    <location>
        <begin position="186"/>
        <end position="195"/>
    </location>
</feature>
<feature type="compositionally biased region" description="Basic and acidic residues" evidence="1">
    <location>
        <begin position="196"/>
        <end position="206"/>
    </location>
</feature>
<reference evidence="3" key="2">
    <citation type="submission" date="2021-04" db="EMBL/GenBank/DDBJ databases">
        <authorList>
            <person name="Gilroy R."/>
        </authorList>
    </citation>
    <scope>NUCLEOTIDE SEQUENCE</scope>
    <source>
        <strain evidence="3">CHK196-3914</strain>
    </source>
</reference>
<dbReference type="InterPro" id="IPR019198">
    <property type="entry name" value="Beta_propeller_containing"/>
</dbReference>
<dbReference type="Proteomes" id="UP000824116">
    <property type="component" value="Unassembled WGS sequence"/>
</dbReference>
<sequence length="695" mass="76960">MEERKIRPEEEERYTEEEKIQEEIRQKAEEEIEIPRAVMPEVVEEILQEKKRRRYRNRFRRSGWKYLAGAAAACLCLAVGIPAAYYAVNGNMPGSGRNVSGEDAAAVSRNTAESSAEQKAENNSSGHTGIVSAEDYDEIYDYIEAGQDYLNSMSGVSESGDQETEAAYESASDSTRAAGAADYSGAEQSSSWSDTNVREESVGEGDVVKTDGENLYILNDQKINIVAASSGEMTGLSEIVMGTDQFVTELYLEGDRLIVTYSEYRYADGETDENEGSGDGEFTCADVYDVSAPENPRLLGGISQSGYYNTMRVKDGYVYLVSNFYADTEADREDIPSYIPAVRGQMIDASDIYMPDDRMGREYTVISSFAIADPGERTDSKAVFGSSGLCYVSPDNIYITEMCSDSGDSDVTQTSVRKISYDNGRLEGTAQTKVDGTLNNSFSIDEYEGYLRLVTTVSPASDISLYPMPRVGTDEEDIDSQVKSTNSLYVLDENLKPVGEIHDLAEDENVYSARFMGDTGYFVTFRQVDPLFSVDLSDPENPKITGELKIPGFSEYLHPYGEGLLLGIGMDVDENGMTTEGVKLSMFDISDPSSVQEVCTHVIENMYGTDVYNYKAVFVDVEKNLFGFAAYGDSMKYYMFSYDKSDGFREVFSRTLSGYGDIRGLYVNDTFYLVAGNTVQSFTMNGFEKIDDIVL</sequence>
<organism evidence="3 4">
    <name type="scientific">Candidatus Mediterraneibacter stercoravium</name>
    <dbReference type="NCBI Taxonomy" id="2838685"/>
    <lineage>
        <taxon>Bacteria</taxon>
        <taxon>Bacillati</taxon>
        <taxon>Bacillota</taxon>
        <taxon>Clostridia</taxon>
        <taxon>Lachnospirales</taxon>
        <taxon>Lachnospiraceae</taxon>
        <taxon>Mediterraneibacter</taxon>
    </lineage>
</organism>
<evidence type="ECO:0000313" key="4">
    <source>
        <dbReference type="Proteomes" id="UP000824116"/>
    </source>
</evidence>
<proteinExistence type="predicted"/>
<gene>
    <name evidence="3" type="ORF">H9723_00470</name>
</gene>
<feature type="region of interest" description="Disordered" evidence="1">
    <location>
        <begin position="153"/>
        <end position="206"/>
    </location>
</feature>
<keyword evidence="2" id="KW-1133">Transmembrane helix</keyword>
<feature type="compositionally biased region" description="Polar residues" evidence="1">
    <location>
        <begin position="108"/>
        <end position="127"/>
    </location>
</feature>
<keyword evidence="2" id="KW-0812">Transmembrane</keyword>
<dbReference type="EMBL" id="DXAY01000008">
    <property type="protein sequence ID" value="HIZ73705.1"/>
    <property type="molecule type" value="Genomic_DNA"/>
</dbReference>
<comment type="caution">
    <text evidence="3">The sequence shown here is derived from an EMBL/GenBank/DDBJ whole genome shotgun (WGS) entry which is preliminary data.</text>
</comment>
<dbReference type="AlphaFoldDB" id="A0A9D2G7P3"/>
<protein>
    <submittedName>
        <fullName evidence="3">Beta-propeller domain-containing protein</fullName>
    </submittedName>
</protein>
<evidence type="ECO:0000313" key="3">
    <source>
        <dbReference type="EMBL" id="HIZ73705.1"/>
    </source>
</evidence>